<evidence type="ECO:0000313" key="1">
    <source>
        <dbReference type="EMBL" id="AXV67768.1"/>
    </source>
</evidence>
<geneLocation type="plasmid" evidence="1 2">
    <name>unnamed2</name>
</geneLocation>
<organism evidence="1 2">
    <name type="scientific">Pseudoalteromonas lipolytica</name>
    <dbReference type="NCBI Taxonomy" id="570156"/>
    <lineage>
        <taxon>Bacteria</taxon>
        <taxon>Pseudomonadati</taxon>
        <taxon>Pseudomonadota</taxon>
        <taxon>Gammaproteobacteria</taxon>
        <taxon>Alteromonadales</taxon>
        <taxon>Pseudoalteromonadaceae</taxon>
        <taxon>Pseudoalteromonas</taxon>
    </lineage>
</organism>
<dbReference type="EMBL" id="CP032092">
    <property type="protein sequence ID" value="AXV67768.1"/>
    <property type="molecule type" value="Genomic_DNA"/>
</dbReference>
<dbReference type="RefSeq" id="WP_118845631.1">
    <property type="nucleotide sequence ID" value="NZ_CP032092.1"/>
</dbReference>
<dbReference type="Proteomes" id="UP000264605">
    <property type="component" value="Plasmid unnamed2"/>
</dbReference>
<gene>
    <name evidence="1" type="ORF">D0907_20795</name>
</gene>
<evidence type="ECO:0000313" key="2">
    <source>
        <dbReference type="Proteomes" id="UP000264605"/>
    </source>
</evidence>
<protein>
    <submittedName>
        <fullName evidence="1">Uncharacterized protein</fullName>
    </submittedName>
</protein>
<dbReference type="KEGG" id="pdj:D0907_20795"/>
<dbReference type="AlphaFoldDB" id="A0AAD0S5C0"/>
<keyword evidence="1" id="KW-0614">Plasmid</keyword>
<dbReference type="GeneID" id="99507915"/>
<proteinExistence type="predicted"/>
<accession>A0AAD0S5C0</accession>
<name>A0AAD0S5C0_9GAMM</name>
<sequence length="304" mass="34488">MLSVQIEKLIKSTSDNIKQWETLFNLASHSHYSALIKECALDDVVATIKEMDMLIGSLSPELLNLVNIRVRKHPYTTAYCLFPALNTDNVIAYLETQGIVKSYELAVVYDNDKFSIDVSSNKVSHVKGDSTQEASYSGCYLLLEFENGTSKVWYMDEYEMHSAFDAWQNNVFGGMDVFNNTLEWAGFALILRALKTLDMQDSVISHPILPVLKSRLTSYYSDFFKYYKEANNDKFASCVITSQYVSTEGGELEEALKKLDDIIEPPANIIVLGQHNRQVSNEDTEMNEASEDQCEFYNLDFGVI</sequence>
<reference evidence="1 2" key="1">
    <citation type="submission" date="2018-08" db="EMBL/GenBank/DDBJ databases">
        <title>Draft genome sequence of Pseudoalteromonas donghaensis HJ51.</title>
        <authorList>
            <person name="Oh J."/>
            <person name="Roh D."/>
        </authorList>
    </citation>
    <scope>NUCLEOTIDE SEQUENCE [LARGE SCALE GENOMIC DNA]</scope>
    <source>
        <strain evidence="1 2">HJ51</strain>
        <plasmid evidence="1 2">unnamed2</plasmid>
    </source>
</reference>